<dbReference type="EMBL" id="CP000490">
    <property type="protein sequence ID" value="ABL71405.1"/>
    <property type="molecule type" value="Genomic_DNA"/>
</dbReference>
<keyword evidence="2" id="KW-1185">Reference proteome</keyword>
<evidence type="ECO:0000313" key="2">
    <source>
        <dbReference type="Proteomes" id="UP000000361"/>
    </source>
</evidence>
<sequence>MEPAYLTEAMRLVSLSQRRANKRLGDETAAAFRALLRDLEAAATFSEVPIAPLAVRQSNRILLTYGLNGSLVLEVEPRTRHEMTLQQWPEAHRFCLHRILDDSRVIV</sequence>
<gene>
    <name evidence="1" type="ordered locus">Pden_3331</name>
</gene>
<reference evidence="2" key="1">
    <citation type="submission" date="2006-12" db="EMBL/GenBank/DDBJ databases">
        <title>Complete sequence of chromosome 2 of Paracoccus denitrificans PD1222.</title>
        <authorList>
            <person name="Copeland A."/>
            <person name="Lucas S."/>
            <person name="Lapidus A."/>
            <person name="Barry K."/>
            <person name="Detter J.C."/>
            <person name="Glavina del Rio T."/>
            <person name="Hammon N."/>
            <person name="Israni S."/>
            <person name="Dalin E."/>
            <person name="Tice H."/>
            <person name="Pitluck S."/>
            <person name="Munk A.C."/>
            <person name="Brettin T."/>
            <person name="Bruce D."/>
            <person name="Han C."/>
            <person name="Tapia R."/>
            <person name="Gilna P."/>
            <person name="Schmutz J."/>
            <person name="Larimer F."/>
            <person name="Land M."/>
            <person name="Hauser L."/>
            <person name="Kyrpides N."/>
            <person name="Lykidis A."/>
            <person name="Spiro S."/>
            <person name="Richardson D.J."/>
            <person name="Moir J.W.B."/>
            <person name="Ferguson S.J."/>
            <person name="van Spanning R.J.M."/>
            <person name="Richardson P."/>
        </authorList>
    </citation>
    <scope>NUCLEOTIDE SEQUENCE [LARGE SCALE GENOMIC DNA]</scope>
    <source>
        <strain evidence="2">Pd 1222</strain>
    </source>
</reference>
<organism evidence="1 2">
    <name type="scientific">Paracoccus denitrificans (strain Pd 1222)</name>
    <dbReference type="NCBI Taxonomy" id="318586"/>
    <lineage>
        <taxon>Bacteria</taxon>
        <taxon>Pseudomonadati</taxon>
        <taxon>Pseudomonadota</taxon>
        <taxon>Alphaproteobacteria</taxon>
        <taxon>Rhodobacterales</taxon>
        <taxon>Paracoccaceae</taxon>
        <taxon>Paracoccus</taxon>
    </lineage>
</organism>
<name>A1B7B1_PARDP</name>
<accession>A1B7B1</accession>
<dbReference type="EnsemblBacteria" id="ABL71405">
    <property type="protein sequence ID" value="ABL71405"/>
    <property type="gene ID" value="Pden_3331"/>
</dbReference>
<dbReference type="AlphaFoldDB" id="A1B7B1"/>
<protein>
    <submittedName>
        <fullName evidence="1">Uncharacterized protein</fullName>
    </submittedName>
</protein>
<dbReference type="KEGG" id="pde:Pden_3331"/>
<dbReference type="STRING" id="318586.Pden_3331"/>
<dbReference type="HOGENOM" id="CLU_2207481_0_0_5"/>
<proteinExistence type="predicted"/>
<dbReference type="Proteomes" id="UP000000361">
    <property type="component" value="Chromosome 2"/>
</dbReference>
<evidence type="ECO:0000313" key="1">
    <source>
        <dbReference type="EMBL" id="ABL71405.1"/>
    </source>
</evidence>